<name>A0A9W9I1A5_9EURO</name>
<reference evidence="2" key="2">
    <citation type="journal article" date="2023" name="IMA Fungus">
        <title>Comparative genomic study of the Penicillium genus elucidates a diverse pangenome and 15 lateral gene transfer events.</title>
        <authorList>
            <person name="Petersen C."/>
            <person name="Sorensen T."/>
            <person name="Nielsen M.R."/>
            <person name="Sondergaard T.E."/>
            <person name="Sorensen J.L."/>
            <person name="Fitzpatrick D.A."/>
            <person name="Frisvad J.C."/>
            <person name="Nielsen K.L."/>
        </authorList>
    </citation>
    <scope>NUCLEOTIDE SEQUENCE</scope>
    <source>
        <strain evidence="2">IBT 21917</strain>
    </source>
</reference>
<reference evidence="2" key="1">
    <citation type="submission" date="2022-11" db="EMBL/GenBank/DDBJ databases">
        <authorList>
            <person name="Petersen C."/>
        </authorList>
    </citation>
    <scope>NUCLEOTIDE SEQUENCE</scope>
    <source>
        <strain evidence="2">IBT 21917</strain>
    </source>
</reference>
<protein>
    <submittedName>
        <fullName evidence="2">Uncharacterized protein</fullName>
    </submittedName>
</protein>
<accession>A0A9W9I1A5</accession>
<proteinExistence type="predicted"/>
<evidence type="ECO:0000313" key="3">
    <source>
        <dbReference type="Proteomes" id="UP001146351"/>
    </source>
</evidence>
<dbReference type="EMBL" id="JAPQKO010000005">
    <property type="protein sequence ID" value="KAJ5161337.1"/>
    <property type="molecule type" value="Genomic_DNA"/>
</dbReference>
<keyword evidence="3" id="KW-1185">Reference proteome</keyword>
<dbReference type="Proteomes" id="UP001146351">
    <property type="component" value="Unassembled WGS sequence"/>
</dbReference>
<evidence type="ECO:0000256" key="1">
    <source>
        <dbReference type="SAM" id="MobiDB-lite"/>
    </source>
</evidence>
<organism evidence="2 3">
    <name type="scientific">Penicillium capsulatum</name>
    <dbReference type="NCBI Taxonomy" id="69766"/>
    <lineage>
        <taxon>Eukaryota</taxon>
        <taxon>Fungi</taxon>
        <taxon>Dikarya</taxon>
        <taxon>Ascomycota</taxon>
        <taxon>Pezizomycotina</taxon>
        <taxon>Eurotiomycetes</taxon>
        <taxon>Eurotiomycetidae</taxon>
        <taxon>Eurotiales</taxon>
        <taxon>Aspergillaceae</taxon>
        <taxon>Penicillium</taxon>
    </lineage>
</organism>
<dbReference type="AlphaFoldDB" id="A0A9W9I1A5"/>
<evidence type="ECO:0000313" key="2">
    <source>
        <dbReference type="EMBL" id="KAJ5161337.1"/>
    </source>
</evidence>
<gene>
    <name evidence="2" type="ORF">N7492_006729</name>
</gene>
<feature type="region of interest" description="Disordered" evidence="1">
    <location>
        <begin position="58"/>
        <end position="82"/>
    </location>
</feature>
<comment type="caution">
    <text evidence="2">The sequence shown here is derived from an EMBL/GenBank/DDBJ whole genome shotgun (WGS) entry which is preliminary data.</text>
</comment>
<sequence>MAPFMRQEKEVMDVVLMSVILKTIRGNSQFRNWYKPPVYIGHPSSTYCVVLERLAADSESDCKSESESEASDKGKERKVEKK</sequence>